<dbReference type="SUPFAM" id="SSF88946">
    <property type="entry name" value="Sigma2 domain of RNA polymerase sigma factors"/>
    <property type="match status" value="1"/>
</dbReference>
<sequence length="285" mass="33065">MSGGVSSRLRSERLSPEEERELALRWRRDGDLAARDRIIRAHFDLIRGVIARLRSRARSPEDLFQDGVMGLMRALDRYDPDNGNRFSTYAVFWVRAEIQNAIGQTAGLIRVPRSEKTQKVFAWYQQTRARVESDVALGRIPLPEDGIEREAARRIGLCPDQIRSLLTLTQLQEIPVETHPGSEDPSDERPGRVLYTEETPETELFGEQSRTLFRSLVEDGLAELKPREREVLERRHLFDEPQTLQMIAEEFGLTRERIRQIEVRALEKLRRRLRGNRTLRDTLAN</sequence>
<dbReference type="OrthoDB" id="9809557at2"/>
<dbReference type="PRINTS" id="PR00046">
    <property type="entry name" value="SIGMA70FCT"/>
</dbReference>
<dbReference type="PROSITE" id="PS00715">
    <property type="entry name" value="SIGMA70_1"/>
    <property type="match status" value="1"/>
</dbReference>
<keyword evidence="1" id="KW-0805">Transcription regulation</keyword>
<proteinExistence type="predicted"/>
<feature type="domain" description="RNA polymerase sigma-70" evidence="5">
    <location>
        <begin position="62"/>
        <end position="75"/>
    </location>
</feature>
<dbReference type="RefSeq" id="WP_108127978.1">
    <property type="nucleotide sequence ID" value="NZ_QBKP01000002.1"/>
</dbReference>
<evidence type="ECO:0000313" key="6">
    <source>
        <dbReference type="EMBL" id="PTX52561.1"/>
    </source>
</evidence>
<comment type="caution">
    <text evidence="6">The sequence shown here is derived from an EMBL/GenBank/DDBJ whole genome shotgun (WGS) entry which is preliminary data.</text>
</comment>
<dbReference type="InterPro" id="IPR036388">
    <property type="entry name" value="WH-like_DNA-bd_sf"/>
</dbReference>
<dbReference type="GO" id="GO:0016987">
    <property type="term" value="F:sigma factor activity"/>
    <property type="evidence" value="ECO:0007669"/>
    <property type="project" value="UniProtKB-KW"/>
</dbReference>
<evidence type="ECO:0000256" key="3">
    <source>
        <dbReference type="ARBA" id="ARBA00023125"/>
    </source>
</evidence>
<name>A0A2T6B901_9RHOB</name>
<dbReference type="InterPro" id="IPR007630">
    <property type="entry name" value="RNA_pol_sigma70_r4"/>
</dbReference>
<dbReference type="SUPFAM" id="SSF88659">
    <property type="entry name" value="Sigma3 and sigma4 domains of RNA polymerase sigma factors"/>
    <property type="match status" value="1"/>
</dbReference>
<evidence type="ECO:0000256" key="2">
    <source>
        <dbReference type="ARBA" id="ARBA00023082"/>
    </source>
</evidence>
<dbReference type="InterPro" id="IPR013324">
    <property type="entry name" value="RNA_pol_sigma_r3/r4-like"/>
</dbReference>
<dbReference type="InterPro" id="IPR007627">
    <property type="entry name" value="RNA_pol_sigma70_r2"/>
</dbReference>
<dbReference type="GO" id="GO:0006352">
    <property type="term" value="P:DNA-templated transcription initiation"/>
    <property type="evidence" value="ECO:0007669"/>
    <property type="project" value="InterPro"/>
</dbReference>
<accession>A0A2T6B901</accession>
<dbReference type="Proteomes" id="UP000244224">
    <property type="component" value="Unassembled WGS sequence"/>
</dbReference>
<dbReference type="InterPro" id="IPR014284">
    <property type="entry name" value="RNA_pol_sigma-70_dom"/>
</dbReference>
<dbReference type="PANTHER" id="PTHR30603">
    <property type="entry name" value="RNA POLYMERASE SIGMA FACTOR RPO"/>
    <property type="match status" value="1"/>
</dbReference>
<dbReference type="EMBL" id="QBKP01000002">
    <property type="protein sequence ID" value="PTX52561.1"/>
    <property type="molecule type" value="Genomic_DNA"/>
</dbReference>
<reference evidence="6 7" key="1">
    <citation type="submission" date="2018-04" db="EMBL/GenBank/DDBJ databases">
        <title>Genomic Encyclopedia of Archaeal and Bacterial Type Strains, Phase II (KMG-II): from individual species to whole genera.</title>
        <authorList>
            <person name="Goeker M."/>
        </authorList>
    </citation>
    <scope>NUCLEOTIDE SEQUENCE [LARGE SCALE GENOMIC DNA]</scope>
    <source>
        <strain evidence="6 7">DSM 21823</strain>
    </source>
</reference>
<dbReference type="Pfam" id="PF04542">
    <property type="entry name" value="Sigma70_r2"/>
    <property type="match status" value="1"/>
</dbReference>
<dbReference type="PANTHER" id="PTHR30603:SF47">
    <property type="entry name" value="RNA POLYMERASE SIGMA FACTOR SIGD, CHLOROPLASTIC"/>
    <property type="match status" value="1"/>
</dbReference>
<keyword evidence="3" id="KW-0238">DNA-binding</keyword>
<dbReference type="CDD" id="cd06171">
    <property type="entry name" value="Sigma70_r4"/>
    <property type="match status" value="1"/>
</dbReference>
<dbReference type="InterPro" id="IPR050239">
    <property type="entry name" value="Sigma-70_RNA_pol_init_factors"/>
</dbReference>
<dbReference type="Gene3D" id="1.20.120.1810">
    <property type="match status" value="1"/>
</dbReference>
<gene>
    <name evidence="6" type="ORF">C8N34_102341</name>
</gene>
<keyword evidence="7" id="KW-1185">Reference proteome</keyword>
<dbReference type="GO" id="GO:0003677">
    <property type="term" value="F:DNA binding"/>
    <property type="evidence" value="ECO:0007669"/>
    <property type="project" value="UniProtKB-KW"/>
</dbReference>
<dbReference type="Gene3D" id="1.10.10.10">
    <property type="entry name" value="Winged helix-like DNA-binding domain superfamily/Winged helix DNA-binding domain"/>
    <property type="match status" value="1"/>
</dbReference>
<dbReference type="AlphaFoldDB" id="A0A2T6B901"/>
<protein>
    <submittedName>
        <fullName evidence="6">RNA polymerase sigma-32 factor</fullName>
    </submittedName>
</protein>
<dbReference type="InterPro" id="IPR000943">
    <property type="entry name" value="RNA_pol_sigma70"/>
</dbReference>
<evidence type="ECO:0000259" key="5">
    <source>
        <dbReference type="PROSITE" id="PS00715"/>
    </source>
</evidence>
<evidence type="ECO:0000256" key="1">
    <source>
        <dbReference type="ARBA" id="ARBA00023015"/>
    </source>
</evidence>
<keyword evidence="4" id="KW-0804">Transcription</keyword>
<keyword evidence="2" id="KW-0731">Sigma factor</keyword>
<organism evidence="6 7">
    <name type="scientific">Gemmobacter caeni</name>
    <dbReference type="NCBI Taxonomy" id="589035"/>
    <lineage>
        <taxon>Bacteria</taxon>
        <taxon>Pseudomonadati</taxon>
        <taxon>Pseudomonadota</taxon>
        <taxon>Alphaproteobacteria</taxon>
        <taxon>Rhodobacterales</taxon>
        <taxon>Paracoccaceae</taxon>
        <taxon>Gemmobacter</taxon>
    </lineage>
</organism>
<evidence type="ECO:0000313" key="7">
    <source>
        <dbReference type="Proteomes" id="UP000244224"/>
    </source>
</evidence>
<dbReference type="NCBIfam" id="TIGR02937">
    <property type="entry name" value="sigma70-ECF"/>
    <property type="match status" value="1"/>
</dbReference>
<dbReference type="InterPro" id="IPR013325">
    <property type="entry name" value="RNA_pol_sigma_r2"/>
</dbReference>
<dbReference type="Pfam" id="PF04545">
    <property type="entry name" value="Sigma70_r4"/>
    <property type="match status" value="1"/>
</dbReference>
<evidence type="ECO:0000256" key="4">
    <source>
        <dbReference type="ARBA" id="ARBA00023163"/>
    </source>
</evidence>